<comment type="caution">
    <text evidence="1">The sequence shown here is derived from an EMBL/GenBank/DDBJ whole genome shotgun (WGS) entry which is preliminary data.</text>
</comment>
<reference evidence="1" key="1">
    <citation type="journal article" date="2015" name="Nature">
        <title>Complex archaea that bridge the gap between prokaryotes and eukaryotes.</title>
        <authorList>
            <person name="Spang A."/>
            <person name="Saw J.H."/>
            <person name="Jorgensen S.L."/>
            <person name="Zaremba-Niedzwiedzka K."/>
            <person name="Martijn J."/>
            <person name="Lind A.E."/>
            <person name="van Eijk R."/>
            <person name="Schleper C."/>
            <person name="Guy L."/>
            <person name="Ettema T.J."/>
        </authorList>
    </citation>
    <scope>NUCLEOTIDE SEQUENCE</scope>
</reference>
<protein>
    <submittedName>
        <fullName evidence="1">Uncharacterized protein</fullName>
    </submittedName>
</protein>
<dbReference type="EMBL" id="LAZR01000065">
    <property type="protein sequence ID" value="KKN96349.1"/>
    <property type="molecule type" value="Genomic_DNA"/>
</dbReference>
<accession>A0A0F9UX97</accession>
<organism evidence="1">
    <name type="scientific">marine sediment metagenome</name>
    <dbReference type="NCBI Taxonomy" id="412755"/>
    <lineage>
        <taxon>unclassified sequences</taxon>
        <taxon>metagenomes</taxon>
        <taxon>ecological metagenomes</taxon>
    </lineage>
</organism>
<name>A0A0F9UX97_9ZZZZ</name>
<dbReference type="AlphaFoldDB" id="A0A0F9UX97"/>
<proteinExistence type="predicted"/>
<sequence length="163" mass="17570">MRKTMIVAVATSLFATVPSLAEPVFVEAVLTPQEQMKFDFGDGTKHFVLAVRREGTAEGTGVFAGASVTEFGWHDISPPTGGNPLGYLQLKAKNGDVAVVRWTVRAVFIRKGDKPALFDNGYWELVSGTGQFEGKRGVGSLVIKPADGEKRRYILDGEIGEAP</sequence>
<evidence type="ECO:0000313" key="1">
    <source>
        <dbReference type="EMBL" id="KKN96349.1"/>
    </source>
</evidence>
<gene>
    <name evidence="1" type="ORF">LCGC14_0169420</name>
</gene>